<dbReference type="EMBL" id="CP045725">
    <property type="protein sequence ID" value="QGF22721.1"/>
    <property type="molecule type" value="Genomic_DNA"/>
</dbReference>
<name>A0A5Q2F8E9_9ACTN</name>
<sequence length="1130" mass="124217">MVNSDVHAAINVRLALLGLPVAEGSAGGAETRLVAPLLARQRELGRRLTDRLCPVDSRIQAFLDEYLADAPLRPALPASTLVLDRAGLARGLSLPQFGDSFTSAYVHSYRLANGVLHNPVNDRRTTAGVFHIAQGGLPIPDDKISVRKDVFARLLDQALQPPADALELPWSAGSDEPARTFVSLLMRPIVVPEVPGVAPQRTMEVRFIVPGGLVSNLDFVEGIFGNAGDPQLPENDAALDPEHWTGTTGCVILAPHLIHLTKRELGLPHWNDATDRERRDGQCWQSEDERYNGGKAFKICARTAAGVIVTVIADNYFGYCKKEVKTQIGYSANLVGGAEEEHSGGALVFPSYLEGQEFYDRYAGDDWSLEEVLVREEGRFVRQPEGHALDPADPTIVLVPGKAFFSLRERSVSWADDHGGRAAIPLRADRTYIGPHGYRVRMAQSETDPTQWALIGTSAVSTACHKPSTVSGGGKSEISKALTDAFVYGNAYVKDFDQDMETVASILARDFANRFADPARNGTDHREVLSDRRSMGSVIKLLTPSDDYTWEYNEWLRSIPQHIKELVFVVKRFHRPEWGADWRRHFSVGIMNGRSGNALRLDGDKVIVNMLRVGFDQDGSWRLFSLRPDFSPAVKVQTEDDITASTVVPAAVLGLPGELSRKIVANCERLLFQRPDDAIHRGYDKQAERDIAGLDTFLSNFQPLDHQDARDLRDDAVGFSTFSAPVQQLASGVADLADDASPAWWVCSAQPRLVDGKPSKNPRYLQVRPDIADPRATAEADLTVHLNRRIPTSRPAPVPVDIVAAGRRNNPPEPGIPPLCAFNPLHYLELPELFMEFISSMTGKSPSTTGAGSEGALTKGPFNALPAVYDLNAALLSYVLTGYDGWLSCAGYVGPHVRVDHDISLLVPEVFSRISVAERDARTLVEGGFLEKVEDYEFEGRTVRAGRLGHRMTKRFATAYFGRIFMHPDVVFTDAMLRPELQDPEVFAESVDTIVRTHERVASAYFADGTADLACPPLRAVLEIMAHGTTADGRTLEDPSVRELFTRENVLASEWYAARLDAQQAARIRRAAAAVRHLETFVGGADAAEVTERLDLTQRLARARAELARVSSDEYRRGMVGELGLQPELA</sequence>
<organism evidence="2 3">
    <name type="scientific">Raineyella fluvialis</name>
    <dbReference type="NCBI Taxonomy" id="2662261"/>
    <lineage>
        <taxon>Bacteria</taxon>
        <taxon>Bacillati</taxon>
        <taxon>Actinomycetota</taxon>
        <taxon>Actinomycetes</taxon>
        <taxon>Propionibacteriales</taxon>
        <taxon>Propionibacteriaceae</taxon>
        <taxon>Raineyella</taxon>
    </lineage>
</organism>
<evidence type="ECO:0000259" key="1">
    <source>
        <dbReference type="Pfam" id="PF26300"/>
    </source>
</evidence>
<accession>A0A5Q2F8E9</accession>
<dbReference type="InterPro" id="IPR058710">
    <property type="entry name" value="PEPCK_lobe_2"/>
</dbReference>
<dbReference type="Proteomes" id="UP000386847">
    <property type="component" value="Chromosome"/>
</dbReference>
<evidence type="ECO:0000313" key="3">
    <source>
        <dbReference type="Proteomes" id="UP000386847"/>
    </source>
</evidence>
<evidence type="ECO:0000313" key="2">
    <source>
        <dbReference type="EMBL" id="QGF22721.1"/>
    </source>
</evidence>
<dbReference type="KEGG" id="rain:Rai3103_02390"/>
<feature type="domain" description="PPi-type phosphoenolpyruvate carboxykinase lobe 2" evidence="1">
    <location>
        <begin position="493"/>
        <end position="600"/>
    </location>
</feature>
<dbReference type="RefSeq" id="WP_153571249.1">
    <property type="nucleotide sequence ID" value="NZ_CP045725.1"/>
</dbReference>
<gene>
    <name evidence="2" type="ORF">Rai3103_02390</name>
</gene>
<proteinExistence type="predicted"/>
<protein>
    <recommendedName>
        <fullName evidence="1">PPi-type phosphoenolpyruvate carboxykinase lobe 2 domain-containing protein</fullName>
    </recommendedName>
</protein>
<keyword evidence="3" id="KW-1185">Reference proteome</keyword>
<dbReference type="Pfam" id="PF26300">
    <property type="entry name" value="PEPCK_PPi_lobe_2"/>
    <property type="match status" value="1"/>
</dbReference>
<reference evidence="2 3" key="1">
    <citation type="submission" date="2019-10" db="EMBL/GenBank/DDBJ databases">
        <title>Genomic analysis of Raineyella sp. CBA3103.</title>
        <authorList>
            <person name="Roh S.W."/>
        </authorList>
    </citation>
    <scope>NUCLEOTIDE SEQUENCE [LARGE SCALE GENOMIC DNA]</scope>
    <source>
        <strain evidence="2 3">CBA3103</strain>
    </source>
</reference>
<dbReference type="AlphaFoldDB" id="A0A5Q2F8E9"/>